<comment type="caution">
    <text evidence="1">The sequence shown here is derived from an EMBL/GenBank/DDBJ whole genome shotgun (WGS) entry which is preliminary data.</text>
</comment>
<evidence type="ECO:0000313" key="2">
    <source>
        <dbReference type="Proteomes" id="UP000789702"/>
    </source>
</evidence>
<organism evidence="1 2">
    <name type="scientific">Dentiscutata heterogama</name>
    <dbReference type="NCBI Taxonomy" id="1316150"/>
    <lineage>
        <taxon>Eukaryota</taxon>
        <taxon>Fungi</taxon>
        <taxon>Fungi incertae sedis</taxon>
        <taxon>Mucoromycota</taxon>
        <taxon>Glomeromycotina</taxon>
        <taxon>Glomeromycetes</taxon>
        <taxon>Diversisporales</taxon>
        <taxon>Gigasporaceae</taxon>
        <taxon>Dentiscutata</taxon>
    </lineage>
</organism>
<protein>
    <submittedName>
        <fullName evidence="1">15685_t:CDS:1</fullName>
    </submittedName>
</protein>
<reference evidence="1" key="1">
    <citation type="submission" date="2021-06" db="EMBL/GenBank/DDBJ databases">
        <authorList>
            <person name="Kallberg Y."/>
            <person name="Tangrot J."/>
            <person name="Rosling A."/>
        </authorList>
    </citation>
    <scope>NUCLEOTIDE SEQUENCE</scope>
    <source>
        <strain evidence="1">IL203A</strain>
    </source>
</reference>
<accession>A0ACA9NK75</accession>
<evidence type="ECO:0000313" key="1">
    <source>
        <dbReference type="EMBL" id="CAG8655225.1"/>
    </source>
</evidence>
<sequence>MPRNRIDLTPLDRRIKNEVSENFLPSRSYPIQATSYSDEREYSRTSRHTRRDSRSRDRYYSRNDSYDRNDRTNVSRDYSYRSRRSPYRGHRSRSRSRGRSFRDYFTRYKDHYSPDYRRNHRSPEYRRSNRNPEYQKDNYLHKNQDNHSPHPVIKQEDQIDSTYVQFLTRQIYDLTCQIQAMQAERSGTTQVITPISTDDGAKIRHTTDRQQIRNI</sequence>
<name>A0ACA9NK75_9GLOM</name>
<gene>
    <name evidence="1" type="ORF">DHETER_LOCUS9489</name>
</gene>
<dbReference type="EMBL" id="CAJVPU010016752">
    <property type="protein sequence ID" value="CAG8655225.1"/>
    <property type="molecule type" value="Genomic_DNA"/>
</dbReference>
<dbReference type="Proteomes" id="UP000789702">
    <property type="component" value="Unassembled WGS sequence"/>
</dbReference>
<proteinExistence type="predicted"/>
<keyword evidence="2" id="KW-1185">Reference proteome</keyword>